<dbReference type="SMART" id="SM00823">
    <property type="entry name" value="PKS_PP"/>
    <property type="match status" value="1"/>
</dbReference>
<name>A0ABP6XAN4_9PSEU</name>
<dbReference type="RefSeq" id="WP_344864804.1">
    <property type="nucleotide sequence ID" value="NZ_BAAAZN010000012.1"/>
</dbReference>
<protein>
    <recommendedName>
        <fullName evidence="3">Carrier domain-containing protein</fullName>
    </recommendedName>
</protein>
<organism evidence="4 5">
    <name type="scientific">Amycolatopsis ultiminotia</name>
    <dbReference type="NCBI Taxonomy" id="543629"/>
    <lineage>
        <taxon>Bacteria</taxon>
        <taxon>Bacillati</taxon>
        <taxon>Actinomycetota</taxon>
        <taxon>Actinomycetes</taxon>
        <taxon>Pseudonocardiales</taxon>
        <taxon>Pseudonocardiaceae</taxon>
        <taxon>Amycolatopsis</taxon>
    </lineage>
</organism>
<keyword evidence="1" id="KW-0596">Phosphopantetheine</keyword>
<keyword evidence="2" id="KW-0597">Phosphoprotein</keyword>
<proteinExistence type="predicted"/>
<sequence length="86" mass="9315">MGKFELTDLAEVMRSSVGVEEGVDLDGPIGEVEFTALGYDSLAMAEVISQINRRFGVQIPEEEAFDLLTPNAVVEAVSSRLVEAVR</sequence>
<dbReference type="Proteomes" id="UP001500689">
    <property type="component" value="Unassembled WGS sequence"/>
</dbReference>
<dbReference type="InterPro" id="IPR006162">
    <property type="entry name" value="Ppantetheine_attach_site"/>
</dbReference>
<keyword evidence="5" id="KW-1185">Reference proteome</keyword>
<evidence type="ECO:0000313" key="5">
    <source>
        <dbReference type="Proteomes" id="UP001500689"/>
    </source>
</evidence>
<evidence type="ECO:0000256" key="1">
    <source>
        <dbReference type="ARBA" id="ARBA00022450"/>
    </source>
</evidence>
<accession>A0ABP6XAN4</accession>
<evidence type="ECO:0000313" key="4">
    <source>
        <dbReference type="EMBL" id="GAA3564120.1"/>
    </source>
</evidence>
<evidence type="ECO:0000259" key="3">
    <source>
        <dbReference type="PROSITE" id="PS50075"/>
    </source>
</evidence>
<dbReference type="Pfam" id="PF00550">
    <property type="entry name" value="PP-binding"/>
    <property type="match status" value="1"/>
</dbReference>
<comment type="caution">
    <text evidence="4">The sequence shown here is derived from an EMBL/GenBank/DDBJ whole genome shotgun (WGS) entry which is preliminary data.</text>
</comment>
<feature type="domain" description="Carrier" evidence="3">
    <location>
        <begin position="7"/>
        <end position="81"/>
    </location>
</feature>
<dbReference type="EMBL" id="BAAAZN010000012">
    <property type="protein sequence ID" value="GAA3564120.1"/>
    <property type="molecule type" value="Genomic_DNA"/>
</dbReference>
<dbReference type="SUPFAM" id="SSF47336">
    <property type="entry name" value="ACP-like"/>
    <property type="match status" value="1"/>
</dbReference>
<dbReference type="PROSITE" id="PS50075">
    <property type="entry name" value="CARRIER"/>
    <property type="match status" value="1"/>
</dbReference>
<reference evidence="5" key="1">
    <citation type="journal article" date="2019" name="Int. J. Syst. Evol. Microbiol.">
        <title>The Global Catalogue of Microorganisms (GCM) 10K type strain sequencing project: providing services to taxonomists for standard genome sequencing and annotation.</title>
        <authorList>
            <consortium name="The Broad Institute Genomics Platform"/>
            <consortium name="The Broad Institute Genome Sequencing Center for Infectious Disease"/>
            <person name="Wu L."/>
            <person name="Ma J."/>
        </authorList>
    </citation>
    <scope>NUCLEOTIDE SEQUENCE [LARGE SCALE GENOMIC DNA]</scope>
    <source>
        <strain evidence="5">JCM 16898</strain>
    </source>
</reference>
<gene>
    <name evidence="4" type="ORF">GCM10022222_54900</name>
</gene>
<dbReference type="InterPro" id="IPR020806">
    <property type="entry name" value="PKS_PP-bd"/>
</dbReference>
<dbReference type="PROSITE" id="PS00012">
    <property type="entry name" value="PHOSPHOPANTETHEINE"/>
    <property type="match status" value="1"/>
</dbReference>
<dbReference type="InterPro" id="IPR009081">
    <property type="entry name" value="PP-bd_ACP"/>
</dbReference>
<evidence type="ECO:0000256" key="2">
    <source>
        <dbReference type="ARBA" id="ARBA00022553"/>
    </source>
</evidence>
<dbReference type="InterPro" id="IPR036736">
    <property type="entry name" value="ACP-like_sf"/>
</dbReference>
<dbReference type="Gene3D" id="1.10.1200.10">
    <property type="entry name" value="ACP-like"/>
    <property type="match status" value="1"/>
</dbReference>